<dbReference type="SMART" id="SM00530">
    <property type="entry name" value="HTH_XRE"/>
    <property type="match status" value="1"/>
</dbReference>
<dbReference type="Pfam" id="PF01381">
    <property type="entry name" value="HTH_3"/>
    <property type="match status" value="1"/>
</dbReference>
<accession>A0A412W971</accession>
<name>A0A412W971_9BACT</name>
<dbReference type="GO" id="GO:0003677">
    <property type="term" value="F:DNA binding"/>
    <property type="evidence" value="ECO:0007669"/>
    <property type="project" value="InterPro"/>
</dbReference>
<dbReference type="GeneID" id="61276840"/>
<dbReference type="InterPro" id="IPR010982">
    <property type="entry name" value="Lambda_DNA-bd_dom_sf"/>
</dbReference>
<dbReference type="SUPFAM" id="SSF47413">
    <property type="entry name" value="lambda repressor-like DNA-binding domains"/>
    <property type="match status" value="1"/>
</dbReference>
<dbReference type="EMBL" id="QRYW01000033">
    <property type="protein sequence ID" value="RGV22038.1"/>
    <property type="molecule type" value="Genomic_DNA"/>
</dbReference>
<dbReference type="Proteomes" id="UP000283426">
    <property type="component" value="Unassembled WGS sequence"/>
</dbReference>
<sequence>MDIDIKLVHIGQAIDKRRNELGLSKSELGRRIGVPQQHINRILERETMETSKLAKVSQALDYNFFALFCSMSHQISAYLAAVTLNSNAHNTIGDNELATQLSKEQAVVESQKEIIKLLKEQIDNLNTQINRLDSNLNDKDEIIRLLKERGQ</sequence>
<dbReference type="AlphaFoldDB" id="A0A412W971"/>
<dbReference type="InterPro" id="IPR001387">
    <property type="entry name" value="Cro/C1-type_HTH"/>
</dbReference>
<reference evidence="1 2" key="1">
    <citation type="submission" date="2018-08" db="EMBL/GenBank/DDBJ databases">
        <title>A genome reference for cultivated species of the human gut microbiota.</title>
        <authorList>
            <person name="Zou Y."/>
            <person name="Xue W."/>
            <person name="Luo G."/>
        </authorList>
    </citation>
    <scope>NUCLEOTIDE SEQUENCE [LARGE SCALE GENOMIC DNA]</scope>
    <source>
        <strain evidence="1 2">AF14-6AC</strain>
    </source>
</reference>
<evidence type="ECO:0000313" key="2">
    <source>
        <dbReference type="Proteomes" id="UP000283426"/>
    </source>
</evidence>
<proteinExistence type="predicted"/>
<dbReference type="RefSeq" id="WP_013613739.1">
    <property type="nucleotide sequence ID" value="NZ_JABWDG010000037.1"/>
</dbReference>
<dbReference type="PROSITE" id="PS50943">
    <property type="entry name" value="HTH_CROC1"/>
    <property type="match status" value="1"/>
</dbReference>
<gene>
    <name evidence="1" type="ORF">DWW24_14545</name>
</gene>
<protein>
    <submittedName>
        <fullName evidence="1">XRE family transcriptional regulator</fullName>
    </submittedName>
</protein>
<organism evidence="1 2">
    <name type="scientific">Odoribacter splanchnicus</name>
    <dbReference type="NCBI Taxonomy" id="28118"/>
    <lineage>
        <taxon>Bacteria</taxon>
        <taxon>Pseudomonadati</taxon>
        <taxon>Bacteroidota</taxon>
        <taxon>Bacteroidia</taxon>
        <taxon>Bacteroidales</taxon>
        <taxon>Odoribacteraceae</taxon>
        <taxon>Odoribacter</taxon>
    </lineage>
</organism>
<dbReference type="OMA" id="QQHINRI"/>
<comment type="caution">
    <text evidence="1">The sequence shown here is derived from an EMBL/GenBank/DDBJ whole genome shotgun (WGS) entry which is preliminary data.</text>
</comment>
<dbReference type="CDD" id="cd00093">
    <property type="entry name" value="HTH_XRE"/>
    <property type="match status" value="1"/>
</dbReference>
<evidence type="ECO:0000313" key="1">
    <source>
        <dbReference type="EMBL" id="RGV22038.1"/>
    </source>
</evidence>
<dbReference type="Gene3D" id="1.10.260.40">
    <property type="entry name" value="lambda repressor-like DNA-binding domains"/>
    <property type="match status" value="1"/>
</dbReference>